<feature type="transmembrane region" description="Helical" evidence="1">
    <location>
        <begin position="129"/>
        <end position="151"/>
    </location>
</feature>
<evidence type="ECO:0000256" key="1">
    <source>
        <dbReference type="SAM" id="Phobius"/>
    </source>
</evidence>
<keyword evidence="1" id="KW-1133">Transmembrane helix</keyword>
<keyword evidence="3" id="KW-1185">Reference proteome</keyword>
<reference evidence="2" key="1">
    <citation type="submission" date="2020-11" db="EMBL/GenBank/DDBJ databases">
        <title>Whole-genome analyses of Nonomuraea sp. K274.</title>
        <authorList>
            <person name="Veyisoglu A."/>
        </authorList>
    </citation>
    <scope>NUCLEOTIDE SEQUENCE</scope>
    <source>
        <strain evidence="2">K274</strain>
    </source>
</reference>
<sequence>MCRPASSGKLKHVILAILIGCEIGFWVLLGLGLACRYLWHRHRLSTVLLLSVPLLDVILLTAAVVDMRGGATADVRHGLAAAYLAYSIVFGHRTIRWADAWFHHRFASGPPPQKPPSAGMARARIEWAFWLRIVLAYALMFAFVLVLTWIVNDPTRTQPLIDFASGLLKIPVIAVLWPLSYTFWPSKPEPTDT</sequence>
<dbReference type="AlphaFoldDB" id="A0A931AGN7"/>
<proteinExistence type="predicted"/>
<dbReference type="Proteomes" id="UP000605361">
    <property type="component" value="Unassembled WGS sequence"/>
</dbReference>
<keyword evidence="1" id="KW-0472">Membrane</keyword>
<comment type="caution">
    <text evidence="2">The sequence shown here is derived from an EMBL/GenBank/DDBJ whole genome shotgun (WGS) entry which is preliminary data.</text>
</comment>
<name>A0A931AGN7_9ACTN</name>
<feature type="transmembrane region" description="Helical" evidence="1">
    <location>
        <begin position="163"/>
        <end position="184"/>
    </location>
</feature>
<dbReference type="EMBL" id="JADOGI010000170">
    <property type="protein sequence ID" value="MBF8191638.1"/>
    <property type="molecule type" value="Genomic_DNA"/>
</dbReference>
<protein>
    <submittedName>
        <fullName evidence="2">Uncharacterized protein</fullName>
    </submittedName>
</protein>
<keyword evidence="1" id="KW-0812">Transmembrane</keyword>
<evidence type="ECO:0000313" key="3">
    <source>
        <dbReference type="Proteomes" id="UP000605361"/>
    </source>
</evidence>
<dbReference type="PROSITE" id="PS51257">
    <property type="entry name" value="PROKAR_LIPOPROTEIN"/>
    <property type="match status" value="1"/>
</dbReference>
<feature type="transmembrane region" description="Helical" evidence="1">
    <location>
        <begin position="12"/>
        <end position="35"/>
    </location>
</feature>
<accession>A0A931AGN7</accession>
<gene>
    <name evidence="2" type="ORF">ITP53_39285</name>
</gene>
<evidence type="ECO:0000313" key="2">
    <source>
        <dbReference type="EMBL" id="MBF8191638.1"/>
    </source>
</evidence>
<feature type="transmembrane region" description="Helical" evidence="1">
    <location>
        <begin position="47"/>
        <end position="65"/>
    </location>
</feature>
<organism evidence="2 3">
    <name type="scientific">Nonomuraea cypriaca</name>
    <dbReference type="NCBI Taxonomy" id="1187855"/>
    <lineage>
        <taxon>Bacteria</taxon>
        <taxon>Bacillati</taxon>
        <taxon>Actinomycetota</taxon>
        <taxon>Actinomycetes</taxon>
        <taxon>Streptosporangiales</taxon>
        <taxon>Streptosporangiaceae</taxon>
        <taxon>Nonomuraea</taxon>
    </lineage>
</organism>